<accession>A0ABP3X1B9</accession>
<protein>
    <recommendedName>
        <fullName evidence="3">DUF3293 domain-containing protein</fullName>
    </recommendedName>
</protein>
<name>A0ABP3X1B9_9ALTE</name>
<dbReference type="RefSeq" id="WP_343861918.1">
    <property type="nucleotide sequence ID" value="NZ_BAAAFD010000011.1"/>
</dbReference>
<organism evidence="1 2">
    <name type="scientific">Aliiglaciecola litoralis</name>
    <dbReference type="NCBI Taxonomy" id="582857"/>
    <lineage>
        <taxon>Bacteria</taxon>
        <taxon>Pseudomonadati</taxon>
        <taxon>Pseudomonadota</taxon>
        <taxon>Gammaproteobacteria</taxon>
        <taxon>Alteromonadales</taxon>
        <taxon>Alteromonadaceae</taxon>
        <taxon>Aliiglaciecola</taxon>
    </lineage>
</organism>
<proteinExistence type="predicted"/>
<dbReference type="InterPro" id="IPR021710">
    <property type="entry name" value="DUF3293"/>
</dbReference>
<sequence>MIDDKLLTAYHCAKYIVEYEGQEYPIQVGETCEIANRLLSHHKVHNGYFITPENPLSCLLSDDENIQRHARFLDLLHQRNCVYLSGYGTDEAQTWPKEVSYLIFTDDELWIKNLAADFGQNAFLKLTTRQPTQLYVLASQHYVPR</sequence>
<evidence type="ECO:0000313" key="1">
    <source>
        <dbReference type="EMBL" id="GAA0859386.1"/>
    </source>
</evidence>
<dbReference type="Pfam" id="PF11697">
    <property type="entry name" value="DUF3293"/>
    <property type="match status" value="1"/>
</dbReference>
<comment type="caution">
    <text evidence="1">The sequence shown here is derived from an EMBL/GenBank/DDBJ whole genome shotgun (WGS) entry which is preliminary data.</text>
</comment>
<keyword evidence="2" id="KW-1185">Reference proteome</keyword>
<evidence type="ECO:0008006" key="3">
    <source>
        <dbReference type="Google" id="ProtNLM"/>
    </source>
</evidence>
<gene>
    <name evidence="1" type="ORF">GCM10009114_32670</name>
</gene>
<dbReference type="EMBL" id="BAAAFD010000011">
    <property type="protein sequence ID" value="GAA0859386.1"/>
    <property type="molecule type" value="Genomic_DNA"/>
</dbReference>
<reference evidence="2" key="1">
    <citation type="journal article" date="2019" name="Int. J. Syst. Evol. Microbiol.">
        <title>The Global Catalogue of Microorganisms (GCM) 10K type strain sequencing project: providing services to taxonomists for standard genome sequencing and annotation.</title>
        <authorList>
            <consortium name="The Broad Institute Genomics Platform"/>
            <consortium name="The Broad Institute Genome Sequencing Center for Infectious Disease"/>
            <person name="Wu L."/>
            <person name="Ma J."/>
        </authorList>
    </citation>
    <scope>NUCLEOTIDE SEQUENCE [LARGE SCALE GENOMIC DNA]</scope>
    <source>
        <strain evidence="2">JCM 15896</strain>
    </source>
</reference>
<evidence type="ECO:0000313" key="2">
    <source>
        <dbReference type="Proteomes" id="UP001500359"/>
    </source>
</evidence>
<dbReference type="Proteomes" id="UP001500359">
    <property type="component" value="Unassembled WGS sequence"/>
</dbReference>